<dbReference type="PANTHER" id="PTHR43581:SF4">
    <property type="entry name" value="ATP_GTP PHOSPHATASE"/>
    <property type="match status" value="1"/>
</dbReference>
<dbReference type="Pfam" id="PF20469">
    <property type="entry name" value="OLD-like_TOPRIM"/>
    <property type="match status" value="1"/>
</dbReference>
<dbReference type="Pfam" id="PF13175">
    <property type="entry name" value="AAA_15"/>
    <property type="match status" value="1"/>
</dbReference>
<dbReference type="GO" id="GO:0004519">
    <property type="term" value="F:endonuclease activity"/>
    <property type="evidence" value="ECO:0007669"/>
    <property type="project" value="UniProtKB-KW"/>
</dbReference>
<proteinExistence type="predicted"/>
<dbReference type="AlphaFoldDB" id="A0A4R8FMP5"/>
<keyword evidence="3" id="KW-0255">Endonuclease</keyword>
<accession>A0A4R8FMP5</accession>
<feature type="domain" description="OLD protein-like TOPRIM" evidence="2">
    <location>
        <begin position="439"/>
        <end position="483"/>
    </location>
</feature>
<gene>
    <name evidence="3" type="ORF">DFO67_1136</name>
</gene>
<name>A0A4R8FMP5_9GAMM</name>
<feature type="domain" description="Endonuclease GajA/Old nuclease/RecF-like AAA" evidence="1">
    <location>
        <begin position="24"/>
        <end position="363"/>
    </location>
</feature>
<dbReference type="InterPro" id="IPR034139">
    <property type="entry name" value="TOPRIM_OLD"/>
</dbReference>
<organism evidence="3 4">
    <name type="scientific">Modicisalibacter xianhensis</name>
    <dbReference type="NCBI Taxonomy" id="442341"/>
    <lineage>
        <taxon>Bacteria</taxon>
        <taxon>Pseudomonadati</taxon>
        <taxon>Pseudomonadota</taxon>
        <taxon>Gammaproteobacteria</taxon>
        <taxon>Oceanospirillales</taxon>
        <taxon>Halomonadaceae</taxon>
        <taxon>Modicisalibacter</taxon>
    </lineage>
</organism>
<dbReference type="InterPro" id="IPR041685">
    <property type="entry name" value="AAA_GajA/Old/RecF-like"/>
</dbReference>
<protein>
    <submittedName>
        <fullName evidence="3">Putative ATP-dependent endonuclease of OLD family</fullName>
    </submittedName>
</protein>
<comment type="caution">
    <text evidence="3">The sequence shown here is derived from an EMBL/GenBank/DDBJ whole genome shotgun (WGS) entry which is preliminary data.</text>
</comment>
<sequence>MIVGAFFRYFKTYQGVNFVPITDQGNFCGLLGENGIGKSSVLEAFDCFFNNKQWNMNIATKKSGLAKTKPYIVPVFLVEKSSLSGVNYELADTLNNIAIELSEDDVPSANREDFRSYSELLNRVRRNYDLEGYFVLPLGIDHLSQPNVSIFNCNRFGVMIYGDDYDDNSVNEEGLERFKPLLDVLKKSVEYIYIPKEIDPELFTRLETNEIQVLMGETLHEILEQRVTQAQIRDINNSLNEFINSLASELDGYSYRTPTDRQQNLRKNDVYNLIIEAFFNIRKLHKREGYHWLEIGELSSGEKQKAIIDVAHKLLLHHRNSGNNLIIGIDEPESSLHMSACFDQFDAIYEISKSCKQVLFSSHWYGFLPTIESGSATVITKKDNNHVFDLVNLVNYREQVKQMSRESRKRLPYDIRLKSINDFVQSVITSAIGEKPFSWIICEGTSERIYLEYYFKDLVQENRLRIVPVGGAGEIKRLYNHLSTSYEDFKEDITGNIVLISDTDSQLVSYDTKNFDKLRCKRIVNCEV</sequence>
<dbReference type="RefSeq" id="WP_243836275.1">
    <property type="nucleotide sequence ID" value="NZ_SOEC01000013.1"/>
</dbReference>
<dbReference type="Proteomes" id="UP000294489">
    <property type="component" value="Unassembled WGS sequence"/>
</dbReference>
<evidence type="ECO:0000313" key="3">
    <source>
        <dbReference type="EMBL" id="TDX27574.1"/>
    </source>
</evidence>
<evidence type="ECO:0000259" key="2">
    <source>
        <dbReference type="Pfam" id="PF20469"/>
    </source>
</evidence>
<dbReference type="EMBL" id="SOEC01000013">
    <property type="protein sequence ID" value="TDX27574.1"/>
    <property type="molecule type" value="Genomic_DNA"/>
</dbReference>
<reference evidence="3 4" key="1">
    <citation type="submission" date="2019-03" db="EMBL/GenBank/DDBJ databases">
        <title>Freshwater and sediment microbial communities from various areas in North America, analyzing microbe dynamics in response to fracking.</title>
        <authorList>
            <person name="Lamendella R."/>
        </authorList>
    </citation>
    <scope>NUCLEOTIDE SEQUENCE [LARGE SCALE GENOMIC DNA]</scope>
    <source>
        <strain evidence="3 4">6_TX</strain>
    </source>
</reference>
<dbReference type="InterPro" id="IPR027417">
    <property type="entry name" value="P-loop_NTPase"/>
</dbReference>
<dbReference type="InterPro" id="IPR051396">
    <property type="entry name" value="Bact_Antivir_Def_Nuclease"/>
</dbReference>
<evidence type="ECO:0000313" key="4">
    <source>
        <dbReference type="Proteomes" id="UP000294489"/>
    </source>
</evidence>
<dbReference type="PANTHER" id="PTHR43581">
    <property type="entry name" value="ATP/GTP PHOSPHATASE"/>
    <property type="match status" value="1"/>
</dbReference>
<evidence type="ECO:0000259" key="1">
    <source>
        <dbReference type="Pfam" id="PF13175"/>
    </source>
</evidence>
<keyword evidence="3" id="KW-0540">Nuclease</keyword>
<keyword evidence="3" id="KW-0378">Hydrolase</keyword>
<dbReference type="SUPFAM" id="SSF52540">
    <property type="entry name" value="P-loop containing nucleoside triphosphate hydrolases"/>
    <property type="match status" value="1"/>
</dbReference>
<dbReference type="Gene3D" id="3.40.50.300">
    <property type="entry name" value="P-loop containing nucleotide triphosphate hydrolases"/>
    <property type="match status" value="1"/>
</dbReference>
<dbReference type="CDD" id="cd00267">
    <property type="entry name" value="ABC_ATPase"/>
    <property type="match status" value="1"/>
</dbReference>